<dbReference type="NCBIfam" id="TIGR01378">
    <property type="entry name" value="thi_PPkinase"/>
    <property type="match status" value="1"/>
</dbReference>
<dbReference type="GO" id="GO:0016301">
    <property type="term" value="F:kinase activity"/>
    <property type="evidence" value="ECO:0007669"/>
    <property type="project" value="UniProtKB-KW"/>
</dbReference>
<dbReference type="PANTHER" id="PTHR41299:SF1">
    <property type="entry name" value="THIAMINE PYROPHOSPHOKINASE"/>
    <property type="match status" value="1"/>
</dbReference>
<dbReference type="Gene3D" id="3.40.50.10240">
    <property type="entry name" value="Thiamin pyrophosphokinase, catalytic domain"/>
    <property type="match status" value="1"/>
</dbReference>
<keyword evidence="8" id="KW-1185">Reference proteome</keyword>
<evidence type="ECO:0000259" key="6">
    <source>
        <dbReference type="SMART" id="SM00983"/>
    </source>
</evidence>
<dbReference type="GO" id="GO:0005524">
    <property type="term" value="F:ATP binding"/>
    <property type="evidence" value="ECO:0007669"/>
    <property type="project" value="UniProtKB-KW"/>
</dbReference>
<proteinExistence type="predicted"/>
<organism evidence="7 8">
    <name type="scientific">Veillonella criceti</name>
    <dbReference type="NCBI Taxonomy" id="103891"/>
    <lineage>
        <taxon>Bacteria</taxon>
        <taxon>Bacillati</taxon>
        <taxon>Bacillota</taxon>
        <taxon>Negativicutes</taxon>
        <taxon>Veillonellales</taxon>
        <taxon>Veillonellaceae</taxon>
        <taxon>Veillonella</taxon>
    </lineage>
</organism>
<evidence type="ECO:0000313" key="7">
    <source>
        <dbReference type="EMBL" id="SUP41652.1"/>
    </source>
</evidence>
<dbReference type="InterPro" id="IPR007373">
    <property type="entry name" value="Thiamin_PyroPKinase_B1-bd"/>
</dbReference>
<name>A0A380NI57_9FIRM</name>
<sequence>MKKHCAIVLGGLFSTLDGIDTADFIIACDRGYAYLKEYNLEPDLMVGDFDSYHGVVTEGIPTLDLPTMKDDTDTMAAIRYALDNEYLDLTLYCAFGGRFDHLMGNVQAAMYAASRGAVVRMVNQDTDSYFINHGELIIEPREDCSLSVLAMTDECKNVTVTGTTYELTNATLKNTFPIGVSNEWQGTAHIKVGEGILMVSMVNI</sequence>
<dbReference type="GO" id="GO:0006772">
    <property type="term" value="P:thiamine metabolic process"/>
    <property type="evidence" value="ECO:0007669"/>
    <property type="project" value="UniProtKB-UniRule"/>
</dbReference>
<dbReference type="Pfam" id="PF04263">
    <property type="entry name" value="TPK_catalytic"/>
    <property type="match status" value="1"/>
</dbReference>
<dbReference type="SUPFAM" id="SSF63999">
    <property type="entry name" value="Thiamin pyrophosphokinase, catalytic domain"/>
    <property type="match status" value="1"/>
</dbReference>
<dbReference type="SMART" id="SM00983">
    <property type="entry name" value="TPK_B1_binding"/>
    <property type="match status" value="1"/>
</dbReference>
<keyword evidence="2" id="KW-0547">Nucleotide-binding</keyword>
<dbReference type="CDD" id="cd07995">
    <property type="entry name" value="TPK"/>
    <property type="match status" value="1"/>
</dbReference>
<dbReference type="PANTHER" id="PTHR41299">
    <property type="entry name" value="THIAMINE PYROPHOSPHOKINASE"/>
    <property type="match status" value="1"/>
</dbReference>
<dbReference type="AlphaFoldDB" id="A0A380NI57"/>
<dbReference type="Proteomes" id="UP000255367">
    <property type="component" value="Unassembled WGS sequence"/>
</dbReference>
<dbReference type="GO" id="GO:0030975">
    <property type="term" value="F:thiamine binding"/>
    <property type="evidence" value="ECO:0007669"/>
    <property type="project" value="InterPro"/>
</dbReference>
<reference evidence="7 8" key="1">
    <citation type="submission" date="2018-06" db="EMBL/GenBank/DDBJ databases">
        <authorList>
            <consortium name="Pathogen Informatics"/>
            <person name="Doyle S."/>
        </authorList>
    </citation>
    <scope>NUCLEOTIDE SEQUENCE [LARGE SCALE GENOMIC DNA]</scope>
    <source>
        <strain evidence="7 8">NCTC12020</strain>
    </source>
</reference>
<dbReference type="InterPro" id="IPR006282">
    <property type="entry name" value="Thi_PPkinase"/>
</dbReference>
<dbReference type="Pfam" id="PF04265">
    <property type="entry name" value="TPK_B1_binding"/>
    <property type="match status" value="1"/>
</dbReference>
<evidence type="ECO:0000256" key="2">
    <source>
        <dbReference type="ARBA" id="ARBA00022741"/>
    </source>
</evidence>
<dbReference type="EC" id="2.7.6.2" evidence="5"/>
<evidence type="ECO:0000256" key="5">
    <source>
        <dbReference type="NCBIfam" id="TIGR01378"/>
    </source>
</evidence>
<evidence type="ECO:0000256" key="4">
    <source>
        <dbReference type="ARBA" id="ARBA00022840"/>
    </source>
</evidence>
<keyword evidence="4" id="KW-0067">ATP-binding</keyword>
<gene>
    <name evidence="7" type="primary">thiN</name>
    <name evidence="7" type="ORF">NCTC12020_00630</name>
</gene>
<protein>
    <recommendedName>
        <fullName evidence="5">Thiamine diphosphokinase</fullName>
        <ecNumber evidence="5">2.7.6.2</ecNumber>
    </recommendedName>
</protein>
<dbReference type="InterPro" id="IPR036759">
    <property type="entry name" value="TPK_catalytic_sf"/>
</dbReference>
<keyword evidence="3 7" id="KW-0418">Kinase</keyword>
<accession>A0A380NI57</accession>
<dbReference type="InterPro" id="IPR007371">
    <property type="entry name" value="TPK_catalytic"/>
</dbReference>
<keyword evidence="1 7" id="KW-0808">Transferase</keyword>
<evidence type="ECO:0000256" key="1">
    <source>
        <dbReference type="ARBA" id="ARBA00022679"/>
    </source>
</evidence>
<dbReference type="GO" id="GO:0009229">
    <property type="term" value="P:thiamine diphosphate biosynthetic process"/>
    <property type="evidence" value="ECO:0007669"/>
    <property type="project" value="InterPro"/>
</dbReference>
<dbReference type="RefSeq" id="WP_115309864.1">
    <property type="nucleotide sequence ID" value="NZ_UHIO01000001.1"/>
</dbReference>
<dbReference type="OrthoDB" id="1678571at2"/>
<evidence type="ECO:0000256" key="3">
    <source>
        <dbReference type="ARBA" id="ARBA00022777"/>
    </source>
</evidence>
<dbReference type="EMBL" id="UHIO01000001">
    <property type="protein sequence ID" value="SUP41652.1"/>
    <property type="molecule type" value="Genomic_DNA"/>
</dbReference>
<evidence type="ECO:0000313" key="8">
    <source>
        <dbReference type="Proteomes" id="UP000255367"/>
    </source>
</evidence>
<dbReference type="InterPro" id="IPR053149">
    <property type="entry name" value="TPK"/>
</dbReference>
<feature type="domain" description="Thiamin pyrophosphokinase thiamin-binding" evidence="6">
    <location>
        <begin position="134"/>
        <end position="198"/>
    </location>
</feature>
<dbReference type="GO" id="GO:0004788">
    <property type="term" value="F:thiamine diphosphokinase activity"/>
    <property type="evidence" value="ECO:0007669"/>
    <property type="project" value="UniProtKB-UniRule"/>
</dbReference>